<comment type="caution">
    <text evidence="2">The sequence shown here is derived from an EMBL/GenBank/DDBJ whole genome shotgun (WGS) entry which is preliminary data.</text>
</comment>
<protein>
    <submittedName>
        <fullName evidence="2">GNAT family N-acetyltransferase</fullName>
    </submittedName>
</protein>
<evidence type="ECO:0000259" key="1">
    <source>
        <dbReference type="PROSITE" id="PS51186"/>
    </source>
</evidence>
<gene>
    <name evidence="2" type="ORF">VA599_07500</name>
</gene>
<evidence type="ECO:0000313" key="2">
    <source>
        <dbReference type="EMBL" id="MEN7430588.1"/>
    </source>
</evidence>
<dbReference type="Pfam" id="PF00583">
    <property type="entry name" value="Acetyltransf_1"/>
    <property type="match status" value="1"/>
</dbReference>
<dbReference type="PROSITE" id="PS51186">
    <property type="entry name" value="GNAT"/>
    <property type="match status" value="1"/>
</dbReference>
<dbReference type="EMBL" id="JAYFSJ010000004">
    <property type="protein sequence ID" value="MEN7430588.1"/>
    <property type="molecule type" value="Genomic_DNA"/>
</dbReference>
<reference evidence="2 3" key="1">
    <citation type="submission" date="2023-12" db="EMBL/GenBank/DDBJ databases">
        <title>Chromobacterium sp. strain TRC.1.1.SA producing antimicrobial pigment.</title>
        <authorList>
            <person name="Verma N."/>
            <person name="Choksket S."/>
            <person name="Pinnaka A.K."/>
            <person name="Korpole S."/>
        </authorList>
    </citation>
    <scope>NUCLEOTIDE SEQUENCE [LARGE SCALE GENOMIC DNA]</scope>
    <source>
        <strain evidence="2 3">TRC1.1.SA</strain>
    </source>
</reference>
<keyword evidence="3" id="KW-1185">Reference proteome</keyword>
<organism evidence="2 3">
    <name type="scientific">Chromobacterium indicum</name>
    <dbReference type="NCBI Taxonomy" id="3110228"/>
    <lineage>
        <taxon>Bacteria</taxon>
        <taxon>Pseudomonadati</taxon>
        <taxon>Pseudomonadota</taxon>
        <taxon>Betaproteobacteria</taxon>
        <taxon>Neisseriales</taxon>
        <taxon>Chromobacteriaceae</taxon>
        <taxon>Chromobacterium</taxon>
    </lineage>
</organism>
<dbReference type="Proteomes" id="UP001405405">
    <property type="component" value="Unassembled WGS sequence"/>
</dbReference>
<evidence type="ECO:0000313" key="3">
    <source>
        <dbReference type="Proteomes" id="UP001405405"/>
    </source>
</evidence>
<dbReference type="RefSeq" id="WP_346788124.1">
    <property type="nucleotide sequence ID" value="NZ_JAYFSJ010000004.1"/>
</dbReference>
<dbReference type="CDD" id="cd04301">
    <property type="entry name" value="NAT_SF"/>
    <property type="match status" value="1"/>
</dbReference>
<dbReference type="Gene3D" id="3.40.630.30">
    <property type="match status" value="1"/>
</dbReference>
<dbReference type="InterPro" id="IPR016181">
    <property type="entry name" value="Acyl_CoA_acyltransferase"/>
</dbReference>
<sequence>MHTPFTIQSAQTADLPALIDLDPIARREPGRCQTLGDAIAAQSCWLAEASGSAEALGYGILNRSFFQQHFIPLLMVAETTRGRGVASSLMLALEAQCAGGKLFTSANESNAPMRRLLRKLGYRESGRIENLDDGDPELVFMKLAERRTG</sequence>
<feature type="domain" description="N-acetyltransferase" evidence="1">
    <location>
        <begin position="5"/>
        <end position="145"/>
    </location>
</feature>
<proteinExistence type="predicted"/>
<accession>A0ABV0CIH0</accession>
<dbReference type="SUPFAM" id="SSF55729">
    <property type="entry name" value="Acyl-CoA N-acyltransferases (Nat)"/>
    <property type="match status" value="1"/>
</dbReference>
<name>A0ABV0CIH0_9NEIS</name>
<dbReference type="InterPro" id="IPR000182">
    <property type="entry name" value="GNAT_dom"/>
</dbReference>